<dbReference type="InterPro" id="IPR000501">
    <property type="entry name" value="UL28/UL56"/>
</dbReference>
<keyword evidence="2" id="KW-0426">Late protein</keyword>
<evidence type="ECO:0000256" key="2">
    <source>
        <dbReference type="ARBA" id="ARBA00022921"/>
    </source>
</evidence>
<proteinExistence type="inferred from homology"/>
<evidence type="ECO:0000313" key="7">
    <source>
        <dbReference type="Proteomes" id="UP000118449"/>
    </source>
</evidence>
<evidence type="ECO:0000313" key="6">
    <source>
        <dbReference type="Proteomes" id="UP000102843"/>
    </source>
</evidence>
<keyword evidence="3" id="KW-0231">Viral genome packaging</keyword>
<organism evidence="5 7">
    <name type="scientific">Equid alphaherpesvirus 1</name>
    <name type="common">Equine herpesvirus 1</name>
    <dbReference type="NCBI Taxonomy" id="10326"/>
    <lineage>
        <taxon>Viruses</taxon>
        <taxon>Duplodnaviria</taxon>
        <taxon>Heunggongvirae</taxon>
        <taxon>Peploviricota</taxon>
        <taxon>Herviviricetes</taxon>
        <taxon>Herpesvirales</taxon>
        <taxon>Orthoherpesviridae</taxon>
        <taxon>Alphaherpesvirinae</taxon>
        <taxon>Varicellovirus</taxon>
        <taxon>Varicellovirus equidalpha1</taxon>
    </lineage>
</organism>
<evidence type="ECO:0000313" key="4">
    <source>
        <dbReference type="EMBL" id="AII81365.1"/>
    </source>
</evidence>
<dbReference type="EMBL" id="KF644575">
    <property type="protein sequence ID" value="AII81365.1"/>
    <property type="molecule type" value="Genomic_DNA"/>
</dbReference>
<name>A0A076JSR2_9ALPH</name>
<dbReference type="Pfam" id="PF01366">
    <property type="entry name" value="PRTP"/>
    <property type="match status" value="1"/>
</dbReference>
<dbReference type="Proteomes" id="UP000118449">
    <property type="component" value="Segment"/>
</dbReference>
<evidence type="ECO:0000313" key="5">
    <source>
        <dbReference type="EMBL" id="AII81763.1"/>
    </source>
</evidence>
<reference evidence="6 7" key="2">
    <citation type="journal article" date="2014" name="J. Vet. Med. Sci.">
        <title>Full Genome Sequences of Zebra-Borne Equine Herpesvirus Type 1 Isolated from Zebra, Onager and Thomson's Gazelle.</title>
        <authorList>
            <person name="Guo X."/>
            <person name="Izume S."/>
            <person name="Okada A."/>
            <person name="Ohya K."/>
            <person name="Kimura T."/>
            <person name="Fukushi H."/>
        </authorList>
    </citation>
    <scope>NUCLEOTIDE SEQUENCE [LARGE SCALE GENOMIC DNA]</scope>
    <source>
        <strain evidence="4">94-137</strain>
        <strain evidence="5">T-529 10/84</strain>
    </source>
</reference>
<dbReference type="HAMAP" id="MF_04014">
    <property type="entry name" value="HSV_TRM1"/>
    <property type="match status" value="1"/>
</dbReference>
<accession>A0A076JSR2</accession>
<sequence length="775" mass="85302">MEQDDAPAAMGSAQARQRLLAIFGQVQAYIFQVEMLKRCDPSALLPLVGSLKLNALTIRMLRRKLGGALIEQAQHQQTPLACALTMALEYAEVEGERVLRAVDDVNLAGPEGFFRATMRLDEPCEYHVRVHLDTYGGPIDAEVQFLHDAENFLKQLNYCHLITGFDAGLEALESVARFLTRTVGSGIVVPPELCDPTHPCSVCFEELCVTANQGEAVHRRLLECTCDHITRQMAVRVANIDIARHLPHALSVASERRAAAEAALRALEARRVHGHNGKSAGTEDPTQQVASRLLESHHVFKPASRCLYAVSELKFWLASTKHGDMGQPRAIDTFTENLETLDKQEKFFHLQAATVELALFGRTLDHFDRLFADQLLGLDVIDGMLVGSCAVSPDDHIEALIKACYTHHMSAPLLQRLTDPDTSNREALKQLLGRIGVDTDDGAGELGDALDVDLDNLGGAPPVNSTPCGEDALCRTVSEERPWDKLLERATADASQRRRMYAERLSKRSIASLGRCVREQRRELEKTLRVNVYGEVLLHTYVSSYNGFCARRGFCAAVSRAGTIIDNRSSTSAFDSHQFMKAALLRHPIDQSLMPSITHKFFELINGPVFDNAGHNFAQPPNTALYYSVENVGLLPHLKEELARFMITAAKGDWSISEFQRFYCFEGVTGVTATQRLAWKYIGELILAAAVFSSVFHCGEVRLLRADRTYPDSSGTQRCVSGIYITYEASCPLVAVLSAAPSGAIGAETVVIYDSDVFSLLYAVLQQLAPGSGAN</sequence>
<keyword evidence="1" id="KW-1188">Viral release from host cell</keyword>
<dbReference type="GO" id="GO:0019073">
    <property type="term" value="P:viral DNA genome packaging"/>
    <property type="evidence" value="ECO:0007669"/>
    <property type="project" value="InterPro"/>
</dbReference>
<evidence type="ECO:0000256" key="3">
    <source>
        <dbReference type="ARBA" id="ARBA00023219"/>
    </source>
</evidence>
<evidence type="ECO:0000256" key="1">
    <source>
        <dbReference type="ARBA" id="ARBA00022612"/>
    </source>
</evidence>
<dbReference type="EMBL" id="KF644580">
    <property type="protein sequence ID" value="AII81763.1"/>
    <property type="molecule type" value="Genomic_DNA"/>
</dbReference>
<reference evidence="5 7" key="1">
    <citation type="journal article" date="1985" name="J. Am. Vet. Med. Assoc.">
        <title>Equine herpesvirus type 1 abortion in an onager and suspected herpesvirus myelitis in a zebra.</title>
        <authorList>
            <person name="Fukushi H."/>
            <person name="Guo X."/>
            <person name="Kimura T."/>
        </authorList>
    </citation>
    <scope>NUCLEOTIDE SEQUENCE [LARGE SCALE GENOMIC DNA]</scope>
    <source>
        <strain evidence="5">T-529 10/84</strain>
    </source>
</reference>
<protein>
    <submittedName>
        <fullName evidence="5">Virion protein</fullName>
    </submittedName>
</protein>
<dbReference type="Proteomes" id="UP000102843">
    <property type="component" value="Segment"/>
</dbReference>